<dbReference type="KEGG" id="kng:KNAG_0B01080"/>
<feature type="compositionally biased region" description="Low complexity" evidence="2">
    <location>
        <begin position="552"/>
        <end position="569"/>
    </location>
</feature>
<dbReference type="RefSeq" id="XP_022462801.1">
    <property type="nucleotide sequence ID" value="XM_022611387.1"/>
</dbReference>
<sequence length="1092" mass="121452">MSDYFSVKPIPPENALGGESFSNVSTPNQLSPNYGVRRVSKPGNNSQDDFHSVHSSQYLIDMLPDSLTLKDNQTSSHLSANKDYILPKTNERSPYYVGVPVPNPLAVSQNTMQEAGADDEAESYYVREYPTDILMDRFHKWKKVLKGLSNYLREVAYSEEQFARIHLQLKASIKFPFLTDLEEGTNKLIDPLTTAKPIKKQQPKTLAQQKAAAASSSTIPDDAPNMYGTEFESESRLPNAPFAANYNGKENTEVLAASGFMKFGSGSVQDLQVVLKKHHVAMANQQLKISKEISTTVIPKLDSLRKDLNFKIKEIKDLHGDFKTNIKTHLMLTQKLLGKYIASVKFMSTQSSAQTNPDSIHLHPKHDPYLLKLQLDLQLKRQIAEENYLREAFINLQSSGMKLEKIIYGKLQHALQRYSALMDSEARLMIKNLCHELQQGLLTKPPAVEWDHFVSHHPSCLLDLKSNDPIPPLRKLSDIVYPNMKCSVAKCIRAGYFYKKSNYAKNYTKGYFVLTPNYLHEFESSHFYETIGKQPVNSTRAGSHLPASSGVSSTAQNQTTTTTSASGSGIHTASLTPTLSIPLNDCTLSKGSEHHFTLTGRVLFNEGRILTKATKRASVPNNHGSSIQSLSSASLNPALHNSAKMVYDAPKSVLGKKIPFKKLLNPAKSRYTKHEEQQRKIELKEANLLKEQEAKNVVTWTFKLVSDEPSEEELRHFKKWVQDLKSLCAFNTTPERVKFIEDRVLKLQQGKQPRAIRSTSGSSVPTLNEYNGPRHSVDASSSTVHLMDMNIRQNQTRPQYISIQNSPITLPESSFRTKINTPAIDDNGNLITMEGRSYYANPVSMNPTPTVSPSHSSTSENTYVAGLLPQQLTQQLNQLNQQPKLQPMSTTPTGSSMTNAPTRQRHQRNVSLPTSLKSVHSPGSLQSEGSGYFGIPVARSSNENLPLVGITPPLSRTTSRGTSITTPSVNRVPVVKVNNEEVKEARPTLTERSSTGSLPSSATTMATDLYQRNNSSATNLTTSRVHPIRKHKKNVSFSSLNSLMFAKKGASSNFNGNQIMNGGIREDDDGSSIEHNVKHNDDKVKLNQSIYS</sequence>
<feature type="compositionally biased region" description="Low complexity" evidence="2">
    <location>
        <begin position="882"/>
        <end position="898"/>
    </location>
</feature>
<dbReference type="Pfam" id="PF20400">
    <property type="entry name" value="BAR_4"/>
    <property type="match status" value="1"/>
</dbReference>
<feature type="region of interest" description="Disordered" evidence="2">
    <location>
        <begin position="1061"/>
        <end position="1092"/>
    </location>
</feature>
<feature type="compositionally biased region" description="Polar residues" evidence="2">
    <location>
        <begin position="20"/>
        <end position="32"/>
    </location>
</feature>
<protein>
    <recommendedName>
        <fullName evidence="3">PH domain-containing protein</fullName>
    </recommendedName>
</protein>
<feature type="compositionally biased region" description="Polar residues" evidence="2">
    <location>
        <begin position="42"/>
        <end position="51"/>
    </location>
</feature>
<feature type="region of interest" description="Disordered" evidence="2">
    <location>
        <begin position="15"/>
        <end position="51"/>
    </location>
</feature>
<evidence type="ECO:0000259" key="3">
    <source>
        <dbReference type="SMART" id="SM00233"/>
    </source>
</evidence>
<dbReference type="eggNOG" id="ENOG502QU0Q">
    <property type="taxonomic scope" value="Eukaryota"/>
</dbReference>
<reference evidence="4 5" key="1">
    <citation type="journal article" date="2011" name="Proc. Natl. Acad. Sci. U.S.A.">
        <title>Evolutionary erosion of yeast sex chromosomes by mating-type switching accidents.</title>
        <authorList>
            <person name="Gordon J.L."/>
            <person name="Armisen D."/>
            <person name="Proux-Wera E."/>
            <person name="Oheigeartaigh S.S."/>
            <person name="Byrne K.P."/>
            <person name="Wolfe K.H."/>
        </authorList>
    </citation>
    <scope>NUCLEOTIDE SEQUENCE [LARGE SCALE GENOMIC DNA]</scope>
    <source>
        <strain evidence="5">ATCC MYA-139 / BCRC 22969 / CBS 8797 / CCRC 22969 / KCTC 17520 / NBRC 10181 / NCYC 3082</strain>
    </source>
</reference>
<dbReference type="GO" id="GO:0090372">
    <property type="term" value="P:positive regulation of glycerol transport"/>
    <property type="evidence" value="ECO:0007669"/>
    <property type="project" value="EnsemblFungi"/>
</dbReference>
<dbReference type="PANTHER" id="PTHR31941">
    <property type="entry name" value="CYTOSKELETAL SIGNALING PROTEIN SLM1"/>
    <property type="match status" value="1"/>
</dbReference>
<dbReference type="AlphaFoldDB" id="J7R183"/>
<dbReference type="GO" id="GO:0016247">
    <property type="term" value="F:channel regulator activity"/>
    <property type="evidence" value="ECO:0007669"/>
    <property type="project" value="EnsemblFungi"/>
</dbReference>
<feature type="region of interest" description="Disordered" evidence="2">
    <location>
        <begin position="882"/>
        <end position="909"/>
    </location>
</feature>
<evidence type="ECO:0000313" key="4">
    <source>
        <dbReference type="EMBL" id="CCK68555.1"/>
    </source>
</evidence>
<dbReference type="Pfam" id="PF20399">
    <property type="entry name" value="PH_20"/>
    <property type="match status" value="1"/>
</dbReference>
<feature type="compositionally biased region" description="Polar residues" evidence="2">
    <location>
        <begin position="757"/>
        <end position="769"/>
    </location>
</feature>
<name>J7R183_HUIN7</name>
<evidence type="ECO:0000256" key="1">
    <source>
        <dbReference type="ARBA" id="ARBA00022553"/>
    </source>
</evidence>
<feature type="region of interest" description="Disordered" evidence="2">
    <location>
        <begin position="538"/>
        <end position="569"/>
    </location>
</feature>
<dbReference type="OrthoDB" id="2264563at2759"/>
<dbReference type="Gene3D" id="2.30.29.30">
    <property type="entry name" value="Pleckstrin-homology domain (PH domain)/Phosphotyrosine-binding domain (PTB)"/>
    <property type="match status" value="1"/>
</dbReference>
<accession>J7R183</accession>
<dbReference type="Proteomes" id="UP000006310">
    <property type="component" value="Chromosome 2"/>
</dbReference>
<dbReference type="InterPro" id="IPR046869">
    <property type="entry name" value="SLM1/RGC1-like_PH"/>
</dbReference>
<dbReference type="InterPro" id="IPR001849">
    <property type="entry name" value="PH_domain"/>
</dbReference>
<evidence type="ECO:0000256" key="2">
    <source>
        <dbReference type="SAM" id="MobiDB-lite"/>
    </source>
</evidence>
<dbReference type="PANTHER" id="PTHR31941:SF15">
    <property type="entry name" value="ACTIVATOR OF SKN7 PROTEIN 10-RELATED"/>
    <property type="match status" value="1"/>
</dbReference>
<dbReference type="SUPFAM" id="SSF50729">
    <property type="entry name" value="PH domain-like"/>
    <property type="match status" value="1"/>
</dbReference>
<keyword evidence="5" id="KW-1185">Reference proteome</keyword>
<dbReference type="GO" id="GO:0005737">
    <property type="term" value="C:cytoplasm"/>
    <property type="evidence" value="ECO:0007669"/>
    <property type="project" value="EnsemblFungi"/>
</dbReference>
<dbReference type="EMBL" id="HE978315">
    <property type="protein sequence ID" value="CCK68555.1"/>
    <property type="molecule type" value="Genomic_DNA"/>
</dbReference>
<dbReference type="InterPro" id="IPR046868">
    <property type="entry name" value="BAR_4"/>
</dbReference>
<reference evidence="5" key="2">
    <citation type="submission" date="2012-08" db="EMBL/GenBank/DDBJ databases">
        <title>Genome sequence of Kazachstania naganishii.</title>
        <authorList>
            <person name="Gordon J.L."/>
            <person name="Armisen D."/>
            <person name="Proux-Wera E."/>
            <person name="OhEigeartaigh S.S."/>
            <person name="Byrne K.P."/>
            <person name="Wolfe K.H."/>
        </authorList>
    </citation>
    <scope>NUCLEOTIDE SEQUENCE [LARGE SCALE GENOMIC DNA]</scope>
    <source>
        <strain evidence="5">ATCC MYA-139 / BCRC 22969 / CBS 8797 / CCRC 22969 / KCTC 17520 / NBRC 10181 / NCYC 3082</strain>
    </source>
</reference>
<dbReference type="GO" id="GO:0030163">
    <property type="term" value="P:protein catabolic process"/>
    <property type="evidence" value="ECO:0007669"/>
    <property type="project" value="EnsemblFungi"/>
</dbReference>
<organism evidence="4 5">
    <name type="scientific">Huiozyma naganishii (strain ATCC MYA-139 / BCRC 22969 / CBS 8797 / KCTC 17520 / NBRC 10181 / NCYC 3082 / Yp74L-3)</name>
    <name type="common">Yeast</name>
    <name type="synonym">Kazachstania naganishii</name>
    <dbReference type="NCBI Taxonomy" id="1071383"/>
    <lineage>
        <taxon>Eukaryota</taxon>
        <taxon>Fungi</taxon>
        <taxon>Dikarya</taxon>
        <taxon>Ascomycota</taxon>
        <taxon>Saccharomycotina</taxon>
        <taxon>Saccharomycetes</taxon>
        <taxon>Saccharomycetales</taxon>
        <taxon>Saccharomycetaceae</taxon>
        <taxon>Huiozyma</taxon>
    </lineage>
</organism>
<proteinExistence type="predicted"/>
<feature type="region of interest" description="Disordered" evidence="2">
    <location>
        <begin position="751"/>
        <end position="779"/>
    </location>
</feature>
<evidence type="ECO:0000313" key="5">
    <source>
        <dbReference type="Proteomes" id="UP000006310"/>
    </source>
</evidence>
<dbReference type="OMA" id="DIRYPKM"/>
<dbReference type="GO" id="GO:0034599">
    <property type="term" value="P:cellular response to oxidative stress"/>
    <property type="evidence" value="ECO:0007669"/>
    <property type="project" value="EnsemblFungi"/>
</dbReference>
<dbReference type="HOGENOM" id="CLU_008754_0_0_1"/>
<gene>
    <name evidence="4" type="primary">KNAG0B01080</name>
    <name evidence="4" type="ordered locus">KNAG_0B01080</name>
</gene>
<dbReference type="Gene3D" id="1.20.1270.60">
    <property type="entry name" value="Arfaptin homology (AH) domain/BAR domain"/>
    <property type="match status" value="1"/>
</dbReference>
<dbReference type="GeneID" id="34524205"/>
<feature type="compositionally biased region" description="Basic and acidic residues" evidence="2">
    <location>
        <begin position="1075"/>
        <end position="1085"/>
    </location>
</feature>
<dbReference type="SMART" id="SM00233">
    <property type="entry name" value="PH"/>
    <property type="match status" value="1"/>
</dbReference>
<keyword evidence="1" id="KW-0597">Phosphoprotein</keyword>
<dbReference type="STRING" id="1071383.J7R183"/>
<dbReference type="InterPro" id="IPR027267">
    <property type="entry name" value="AH/BAR_dom_sf"/>
</dbReference>
<feature type="domain" description="PH" evidence="3">
    <location>
        <begin position="491"/>
        <end position="731"/>
    </location>
</feature>
<dbReference type="InterPro" id="IPR011993">
    <property type="entry name" value="PH-like_dom_sf"/>
</dbReference>